<evidence type="ECO:0000313" key="3">
    <source>
        <dbReference type="EMBL" id="KGN53514.1"/>
    </source>
</evidence>
<dbReference type="Pfam" id="PF12313">
    <property type="entry name" value="NPR1_like_C"/>
    <property type="match status" value="1"/>
</dbReference>
<dbReference type="PANTHER" id="PTHR46475:SF7">
    <property type="entry name" value="REGULATORY PROTEIN, PUTATIVE-RELATED"/>
    <property type="match status" value="1"/>
</dbReference>
<dbReference type="InterPro" id="IPR021094">
    <property type="entry name" value="NPR1/NIM1-like_C"/>
</dbReference>
<evidence type="ECO:0000313" key="4">
    <source>
        <dbReference type="Proteomes" id="UP000029981"/>
    </source>
</evidence>
<sequence length="180" mass="19912">MRRNSFSSGMEMATQISATDMHVMLDYLENRVAFARLFFPAEAKVAMEIADAGSTIADIGPVPAKGSSGNLLKVDLNETPSVGTKRLQSRMQALMKTVETGRRYFPHCSEVLDNFLADDMPDLLFLETGTPEEQRKKKARFMELKDDVQKAFCKDLASSLSSSSSSSSPKVGINHKARRK</sequence>
<accession>A0A0A0KXH0</accession>
<gene>
    <name evidence="3" type="ORF">Csa_4G063480</name>
</gene>
<dbReference type="GO" id="GO:2000031">
    <property type="term" value="P:regulation of salicylic acid mediated signaling pathway"/>
    <property type="evidence" value="ECO:0007669"/>
    <property type="project" value="InterPro"/>
</dbReference>
<dbReference type="InterPro" id="IPR044292">
    <property type="entry name" value="NPR"/>
</dbReference>
<dbReference type="Gramene" id="KGN53514">
    <property type="protein sequence ID" value="KGN53514"/>
    <property type="gene ID" value="Csa_4G063480"/>
</dbReference>
<keyword evidence="4" id="KW-1185">Reference proteome</keyword>
<name>A0A0A0KXH0_CUCSA</name>
<reference evidence="3 4" key="1">
    <citation type="journal article" date="2009" name="Nat. Genet.">
        <title>The genome of the cucumber, Cucumis sativus L.</title>
        <authorList>
            <person name="Huang S."/>
            <person name="Li R."/>
            <person name="Zhang Z."/>
            <person name="Li L."/>
            <person name="Gu X."/>
            <person name="Fan W."/>
            <person name="Lucas W.J."/>
            <person name="Wang X."/>
            <person name="Xie B."/>
            <person name="Ni P."/>
            <person name="Ren Y."/>
            <person name="Zhu H."/>
            <person name="Li J."/>
            <person name="Lin K."/>
            <person name="Jin W."/>
            <person name="Fei Z."/>
            <person name="Li G."/>
            <person name="Staub J."/>
            <person name="Kilian A."/>
            <person name="van der Vossen E.A."/>
            <person name="Wu Y."/>
            <person name="Guo J."/>
            <person name="He J."/>
            <person name="Jia Z."/>
            <person name="Ren Y."/>
            <person name="Tian G."/>
            <person name="Lu Y."/>
            <person name="Ruan J."/>
            <person name="Qian W."/>
            <person name="Wang M."/>
            <person name="Huang Q."/>
            <person name="Li B."/>
            <person name="Xuan Z."/>
            <person name="Cao J."/>
            <person name="Asan"/>
            <person name="Wu Z."/>
            <person name="Zhang J."/>
            <person name="Cai Q."/>
            <person name="Bai Y."/>
            <person name="Zhao B."/>
            <person name="Han Y."/>
            <person name="Li Y."/>
            <person name="Li X."/>
            <person name="Wang S."/>
            <person name="Shi Q."/>
            <person name="Liu S."/>
            <person name="Cho W.K."/>
            <person name="Kim J.Y."/>
            <person name="Xu Y."/>
            <person name="Heller-Uszynska K."/>
            <person name="Miao H."/>
            <person name="Cheng Z."/>
            <person name="Zhang S."/>
            <person name="Wu J."/>
            <person name="Yang Y."/>
            <person name="Kang H."/>
            <person name="Li M."/>
            <person name="Liang H."/>
            <person name="Ren X."/>
            <person name="Shi Z."/>
            <person name="Wen M."/>
            <person name="Jian M."/>
            <person name="Yang H."/>
            <person name="Zhang G."/>
            <person name="Yang Z."/>
            <person name="Chen R."/>
            <person name="Liu S."/>
            <person name="Li J."/>
            <person name="Ma L."/>
            <person name="Liu H."/>
            <person name="Zhou Y."/>
            <person name="Zhao J."/>
            <person name="Fang X."/>
            <person name="Li G."/>
            <person name="Fang L."/>
            <person name="Li Y."/>
            <person name="Liu D."/>
            <person name="Zheng H."/>
            <person name="Zhang Y."/>
            <person name="Qin N."/>
            <person name="Li Z."/>
            <person name="Yang G."/>
            <person name="Yang S."/>
            <person name="Bolund L."/>
            <person name="Kristiansen K."/>
            <person name="Zheng H."/>
            <person name="Li S."/>
            <person name="Zhang X."/>
            <person name="Yang H."/>
            <person name="Wang J."/>
            <person name="Sun R."/>
            <person name="Zhang B."/>
            <person name="Jiang S."/>
            <person name="Wang J."/>
            <person name="Du Y."/>
            <person name="Li S."/>
        </authorList>
    </citation>
    <scope>NUCLEOTIDE SEQUENCE [LARGE SCALE GENOMIC DNA]</scope>
    <source>
        <strain evidence="4">cv. 9930</strain>
    </source>
</reference>
<dbReference type="STRING" id="3659.A0A0A0KXH0"/>
<feature type="compositionally biased region" description="Low complexity" evidence="1">
    <location>
        <begin position="158"/>
        <end position="168"/>
    </location>
</feature>
<dbReference type="eggNOG" id="KOG0504">
    <property type="taxonomic scope" value="Eukaryota"/>
</dbReference>
<proteinExistence type="predicted"/>
<dbReference type="GO" id="GO:2000022">
    <property type="term" value="P:regulation of jasmonic acid mediated signaling pathway"/>
    <property type="evidence" value="ECO:0007669"/>
    <property type="project" value="InterPro"/>
</dbReference>
<reference evidence="3 4" key="4">
    <citation type="journal article" date="2011" name="BMC Genomics">
        <title>RNA-Seq improves annotation of protein-coding genes in the cucumber genome.</title>
        <authorList>
            <person name="Li Z."/>
            <person name="Zhang Z."/>
            <person name="Yan P."/>
            <person name="Huang S."/>
            <person name="Fei Z."/>
            <person name="Lin K."/>
        </authorList>
    </citation>
    <scope>NUCLEOTIDE SEQUENCE [LARGE SCALE GENOMIC DNA]</scope>
    <source>
        <strain evidence="4">cv. 9930</strain>
    </source>
</reference>
<dbReference type="OMA" id="INHKARR"/>
<evidence type="ECO:0000256" key="1">
    <source>
        <dbReference type="SAM" id="MobiDB-lite"/>
    </source>
</evidence>
<dbReference type="GO" id="GO:0009862">
    <property type="term" value="P:systemic acquired resistance, salicylic acid mediated signaling pathway"/>
    <property type="evidence" value="ECO:0007669"/>
    <property type="project" value="InterPro"/>
</dbReference>
<dbReference type="EMBL" id="CM002925">
    <property type="protein sequence ID" value="KGN53514.1"/>
    <property type="molecule type" value="Genomic_DNA"/>
</dbReference>
<dbReference type="PANTHER" id="PTHR46475">
    <property type="entry name" value="REGULATORY PROTEIN NPR3"/>
    <property type="match status" value="1"/>
</dbReference>
<dbReference type="AlphaFoldDB" id="A0A0A0KXH0"/>
<organism evidence="3 4">
    <name type="scientific">Cucumis sativus</name>
    <name type="common">Cucumber</name>
    <dbReference type="NCBI Taxonomy" id="3659"/>
    <lineage>
        <taxon>Eukaryota</taxon>
        <taxon>Viridiplantae</taxon>
        <taxon>Streptophyta</taxon>
        <taxon>Embryophyta</taxon>
        <taxon>Tracheophyta</taxon>
        <taxon>Spermatophyta</taxon>
        <taxon>Magnoliopsida</taxon>
        <taxon>eudicotyledons</taxon>
        <taxon>Gunneridae</taxon>
        <taxon>Pentapetalae</taxon>
        <taxon>rosids</taxon>
        <taxon>fabids</taxon>
        <taxon>Cucurbitales</taxon>
        <taxon>Cucurbitaceae</taxon>
        <taxon>Benincaseae</taxon>
        <taxon>Cucumis</taxon>
    </lineage>
</organism>
<reference evidence="3 4" key="2">
    <citation type="journal article" date="2009" name="PLoS ONE">
        <title>An integrated genetic and cytogenetic map of the cucumber genome.</title>
        <authorList>
            <person name="Ren Y."/>
            <person name="Zhang Z."/>
            <person name="Liu J."/>
            <person name="Staub J.E."/>
            <person name="Han Y."/>
            <person name="Cheng Z."/>
            <person name="Li X."/>
            <person name="Lu J."/>
            <person name="Miao H."/>
            <person name="Kang H."/>
            <person name="Xie B."/>
            <person name="Gu X."/>
            <person name="Wang X."/>
            <person name="Du Y."/>
            <person name="Jin W."/>
            <person name="Huang S."/>
        </authorList>
    </citation>
    <scope>NUCLEOTIDE SEQUENCE [LARGE SCALE GENOMIC DNA]</scope>
    <source>
        <strain evidence="4">cv. 9930</strain>
    </source>
</reference>
<feature type="region of interest" description="Disordered" evidence="1">
    <location>
        <begin position="158"/>
        <end position="180"/>
    </location>
</feature>
<feature type="domain" description="NPR1/NIM1-like C-terminal" evidence="2">
    <location>
        <begin position="1"/>
        <end position="168"/>
    </location>
</feature>
<reference evidence="3 4" key="3">
    <citation type="journal article" date="2010" name="BMC Genomics">
        <title>Transcriptome sequencing and comparative analysis of cucumber flowers with different sex types.</title>
        <authorList>
            <person name="Guo S."/>
            <person name="Zheng Y."/>
            <person name="Joung J.G."/>
            <person name="Liu S."/>
            <person name="Zhang Z."/>
            <person name="Crasta O.R."/>
            <person name="Sobral B.W."/>
            <person name="Xu Y."/>
            <person name="Huang S."/>
            <person name="Fei Z."/>
        </authorList>
    </citation>
    <scope>NUCLEOTIDE SEQUENCE [LARGE SCALE GENOMIC DNA]</scope>
    <source>
        <strain evidence="4">cv. 9930</strain>
    </source>
</reference>
<dbReference type="Proteomes" id="UP000029981">
    <property type="component" value="Chromosome 4"/>
</dbReference>
<protein>
    <recommendedName>
        <fullName evidence="2">NPR1/NIM1-like C-terminal domain-containing protein</fullName>
    </recommendedName>
</protein>
<evidence type="ECO:0000259" key="2">
    <source>
        <dbReference type="Pfam" id="PF12313"/>
    </source>
</evidence>